<dbReference type="InterPro" id="IPR036812">
    <property type="entry name" value="NAD(P)_OxRdtase_dom_sf"/>
</dbReference>
<protein>
    <recommendedName>
        <fullName evidence="4">NADP-dependent oxidoreductase domain-containing protein</fullName>
    </recommendedName>
</protein>
<accession>W2P0A3</accession>
<dbReference type="GO" id="GO:0016491">
    <property type="term" value="F:oxidoreductase activity"/>
    <property type="evidence" value="ECO:0007669"/>
    <property type="project" value="UniProtKB-KW"/>
</dbReference>
<name>W2P0A3_PHYNI</name>
<reference evidence="5" key="1">
    <citation type="submission" date="2013-11" db="EMBL/GenBank/DDBJ databases">
        <title>The Genome Sequence of Phytophthora parasitica IAC_01/95.</title>
        <authorList>
            <consortium name="The Broad Institute Genomics Platform"/>
            <person name="Russ C."/>
            <person name="Tyler B."/>
            <person name="Panabieres F."/>
            <person name="Shan W."/>
            <person name="Tripathy S."/>
            <person name="Grunwald N."/>
            <person name="Machado M."/>
            <person name="Johnson C.S."/>
            <person name="Arredondo F."/>
            <person name="Hong C."/>
            <person name="Coffey M."/>
            <person name="Young S.K."/>
            <person name="Zeng Q."/>
            <person name="Gargeya S."/>
            <person name="Fitzgerald M."/>
            <person name="Abouelleil A."/>
            <person name="Alvarado L."/>
            <person name="Chapman S.B."/>
            <person name="Gainer-Dewar J."/>
            <person name="Goldberg J."/>
            <person name="Griggs A."/>
            <person name="Gujja S."/>
            <person name="Hansen M."/>
            <person name="Howarth C."/>
            <person name="Imamovic A."/>
            <person name="Ireland A."/>
            <person name="Larimer J."/>
            <person name="McCowan C."/>
            <person name="Murphy C."/>
            <person name="Pearson M."/>
            <person name="Poon T.W."/>
            <person name="Priest M."/>
            <person name="Roberts A."/>
            <person name="Saif S."/>
            <person name="Shea T."/>
            <person name="Sykes S."/>
            <person name="Wortman J."/>
            <person name="Nusbaum C."/>
            <person name="Birren B."/>
        </authorList>
    </citation>
    <scope>NUCLEOTIDE SEQUENCE [LARGE SCALE GENOMIC DNA]</scope>
    <source>
        <strain evidence="5">IAC_01/95</strain>
    </source>
</reference>
<dbReference type="PANTHER" id="PTHR43150">
    <property type="entry name" value="HYPERKINETIC, ISOFORM M"/>
    <property type="match status" value="1"/>
</dbReference>
<dbReference type="PRINTS" id="PR01577">
    <property type="entry name" value="KCNABCHANNEL"/>
</dbReference>
<dbReference type="Pfam" id="PF00248">
    <property type="entry name" value="Aldo_ket_red"/>
    <property type="match status" value="1"/>
</dbReference>
<feature type="domain" description="NADP-dependent oxidoreductase" evidence="4">
    <location>
        <begin position="24"/>
        <end position="334"/>
    </location>
</feature>
<proteinExistence type="inferred from homology"/>
<dbReference type="Gene3D" id="3.20.20.100">
    <property type="entry name" value="NADP-dependent oxidoreductase domain"/>
    <property type="match status" value="1"/>
</dbReference>
<keyword evidence="2" id="KW-0521">NADP</keyword>
<evidence type="ECO:0000313" key="5">
    <source>
        <dbReference type="EMBL" id="ETM53324.1"/>
    </source>
</evidence>
<sequence>MSSSDSSTKMSYRFLGNSGLLVSKLSLGAWMQYKEENTVDAWYEMMKTAFKHGVNFFDTSEMYANGHAEKLQGGAVNKGIIQGVWSREDLVLTTKIFLGSKGIETAGPNDQGLSRKHIIEGTKASLRRMELDYVDVLFCHRPDPHTPIEETVRAMNYVIEQGWAFYWGTSEWLPSDFIEACEIADRLGLIRPIVEQAQYNILHRSRVEFNYVDLYKKYKLGLTTWSPLAYGTLTGKYSSGTPEGSRYTSPMYQEGALRNNFEQRIATADKLKPIAAEIGCSLAQMAIAWVVSNENVSTALVGASRPSQLEENLKALEFVDKITPEVKAQIDDIVNFVPTAATMDTFAYVRDRHL</sequence>
<evidence type="ECO:0000256" key="3">
    <source>
        <dbReference type="ARBA" id="ARBA00023002"/>
    </source>
</evidence>
<dbReference type="Proteomes" id="UP000054532">
    <property type="component" value="Unassembled WGS sequence"/>
</dbReference>
<evidence type="ECO:0000259" key="4">
    <source>
        <dbReference type="Pfam" id="PF00248"/>
    </source>
</evidence>
<comment type="similarity">
    <text evidence="1">Belongs to the shaker potassium channel beta subunit family.</text>
</comment>
<dbReference type="VEuPathDB" id="FungiDB:PPTG_07890"/>
<gene>
    <name evidence="5" type="ORF">L914_03190</name>
</gene>
<keyword evidence="3" id="KW-0560">Oxidoreductase</keyword>
<evidence type="ECO:0000256" key="1">
    <source>
        <dbReference type="ARBA" id="ARBA00006515"/>
    </source>
</evidence>
<dbReference type="SUPFAM" id="SSF51430">
    <property type="entry name" value="NAD(P)-linked oxidoreductase"/>
    <property type="match status" value="1"/>
</dbReference>
<dbReference type="AlphaFoldDB" id="W2P0A3"/>
<evidence type="ECO:0000256" key="2">
    <source>
        <dbReference type="ARBA" id="ARBA00022857"/>
    </source>
</evidence>
<dbReference type="InterPro" id="IPR005399">
    <property type="entry name" value="K_chnl_volt-dep_bsu_KCNAB-rel"/>
</dbReference>
<dbReference type="PANTHER" id="PTHR43150:SF2">
    <property type="entry name" value="HYPERKINETIC, ISOFORM M"/>
    <property type="match status" value="1"/>
</dbReference>
<organism evidence="5">
    <name type="scientific">Phytophthora nicotianae</name>
    <name type="common">Potato buckeye rot agent</name>
    <name type="synonym">Phytophthora parasitica</name>
    <dbReference type="NCBI Taxonomy" id="4792"/>
    <lineage>
        <taxon>Eukaryota</taxon>
        <taxon>Sar</taxon>
        <taxon>Stramenopiles</taxon>
        <taxon>Oomycota</taxon>
        <taxon>Peronosporomycetes</taxon>
        <taxon>Peronosporales</taxon>
        <taxon>Peronosporaceae</taxon>
        <taxon>Phytophthora</taxon>
    </lineage>
</organism>
<dbReference type="InterPro" id="IPR023210">
    <property type="entry name" value="NADP_OxRdtase_dom"/>
</dbReference>
<dbReference type="EMBL" id="KI691374">
    <property type="protein sequence ID" value="ETM53324.1"/>
    <property type="molecule type" value="Genomic_DNA"/>
</dbReference>